<keyword evidence="3" id="KW-1185">Reference proteome</keyword>
<evidence type="ECO:0000313" key="3">
    <source>
        <dbReference type="Proteomes" id="UP001499930"/>
    </source>
</evidence>
<evidence type="ECO:0000313" key="2">
    <source>
        <dbReference type="EMBL" id="GAA2997040.1"/>
    </source>
</evidence>
<evidence type="ECO:0000256" key="1">
    <source>
        <dbReference type="SAM" id="MobiDB-lite"/>
    </source>
</evidence>
<dbReference type="SUPFAM" id="SSF82171">
    <property type="entry name" value="DPP6 N-terminal domain-like"/>
    <property type="match status" value="1"/>
</dbReference>
<dbReference type="EMBL" id="BAAAWD010000006">
    <property type="protein sequence ID" value="GAA2997040.1"/>
    <property type="molecule type" value="Genomic_DNA"/>
</dbReference>
<name>A0ABN3XVV3_9ACTN</name>
<feature type="region of interest" description="Disordered" evidence="1">
    <location>
        <begin position="16"/>
        <end position="35"/>
    </location>
</feature>
<reference evidence="2 3" key="1">
    <citation type="journal article" date="2019" name="Int. J. Syst. Evol. Microbiol.">
        <title>The Global Catalogue of Microorganisms (GCM) 10K type strain sequencing project: providing services to taxonomists for standard genome sequencing and annotation.</title>
        <authorList>
            <consortium name="The Broad Institute Genomics Platform"/>
            <consortium name="The Broad Institute Genome Sequencing Center for Infectious Disease"/>
            <person name="Wu L."/>
            <person name="Ma J."/>
        </authorList>
    </citation>
    <scope>NUCLEOTIDE SEQUENCE [LARGE SCALE GENOMIC DNA]</scope>
    <source>
        <strain evidence="2 3">JCM 3106</strain>
    </source>
</reference>
<proteinExistence type="predicted"/>
<protein>
    <submittedName>
        <fullName evidence="2">Uncharacterized protein</fullName>
    </submittedName>
</protein>
<comment type="caution">
    <text evidence="2">The sequence shown here is derived from an EMBL/GenBank/DDBJ whole genome shotgun (WGS) entry which is preliminary data.</text>
</comment>
<organism evidence="2 3">
    <name type="scientific">Streptosporangium longisporum</name>
    <dbReference type="NCBI Taxonomy" id="46187"/>
    <lineage>
        <taxon>Bacteria</taxon>
        <taxon>Bacillati</taxon>
        <taxon>Actinomycetota</taxon>
        <taxon>Actinomycetes</taxon>
        <taxon>Streptosporangiales</taxon>
        <taxon>Streptosporangiaceae</taxon>
        <taxon>Streptosporangium</taxon>
    </lineage>
</organism>
<accession>A0ABN3XVV3</accession>
<sequence length="363" mass="38175">MLVLVGRGLRGGISGLPAGPAGRSGSVAGPDDDIRDGITGRTSAGAYSGRYVANAPVVQETRGFSMRSFRRLGVCAGVLVMTMGVALQARAVDVRAPARYAGLDGCLCAPWRLWGRGDDVVDLTDARVFSSRGRRAPLALSPNGGHVTYFQLDGGALVVRKVASDAVRAVPGVIWSSAMRATRIELSPRGRYVVLSAGGEHRILDTHSGTGLTVPSGLRPWSFSPDAEFVLLVDDTFQARVYSMSPFAERGRAPLGGALGPGGETVAHFTERDAGIGLWSVASGAPLKSTPVTVPYGRTATRLRWNARGDLELQTVVSRRARKGGGSRYTWYGVDRETGGTERVGGFVVPGSVHHPIVAGLSP</sequence>
<gene>
    <name evidence="2" type="ORF">GCM10017559_16960</name>
</gene>
<dbReference type="Proteomes" id="UP001499930">
    <property type="component" value="Unassembled WGS sequence"/>
</dbReference>